<keyword evidence="5" id="KW-1185">Reference proteome</keyword>
<evidence type="ECO:0000256" key="3">
    <source>
        <dbReference type="SAM" id="MobiDB-lite"/>
    </source>
</evidence>
<dbReference type="AlphaFoldDB" id="A0A317MX89"/>
<name>A0A317MX89_9GAMM</name>
<dbReference type="GO" id="GO:0015562">
    <property type="term" value="F:efflux transmembrane transporter activity"/>
    <property type="evidence" value="ECO:0007669"/>
    <property type="project" value="InterPro"/>
</dbReference>
<protein>
    <submittedName>
        <fullName evidence="4">NodT family efflux transporter outer membrane factor (OMF) lipoprotein</fullName>
    </submittedName>
</protein>
<dbReference type="GO" id="GO:0009279">
    <property type="term" value="C:cell outer membrane"/>
    <property type="evidence" value="ECO:0007669"/>
    <property type="project" value="UniProtKB-SubCell"/>
</dbReference>
<feature type="compositionally biased region" description="Low complexity" evidence="3">
    <location>
        <begin position="127"/>
        <end position="140"/>
    </location>
</feature>
<keyword evidence="2" id="KW-1134">Transmembrane beta strand</keyword>
<dbReference type="OrthoDB" id="9770517at2"/>
<keyword evidence="2" id="KW-0472">Membrane</keyword>
<dbReference type="NCBIfam" id="TIGR01845">
    <property type="entry name" value="outer_NodT"/>
    <property type="match status" value="1"/>
</dbReference>
<dbReference type="Gene3D" id="1.20.1600.10">
    <property type="entry name" value="Outer membrane efflux proteins (OEP)"/>
    <property type="match status" value="1"/>
</dbReference>
<gene>
    <name evidence="4" type="ORF">C7443_103436</name>
</gene>
<dbReference type="EMBL" id="QGTJ01000003">
    <property type="protein sequence ID" value="PWV63505.1"/>
    <property type="molecule type" value="Genomic_DNA"/>
</dbReference>
<dbReference type="PROSITE" id="PS51257">
    <property type="entry name" value="PROKAR_LIPOPROTEIN"/>
    <property type="match status" value="1"/>
</dbReference>
<dbReference type="PANTHER" id="PTHR30203">
    <property type="entry name" value="OUTER MEMBRANE CATION EFFLUX PROTEIN"/>
    <property type="match status" value="1"/>
</dbReference>
<keyword evidence="2" id="KW-0564">Palmitate</keyword>
<feature type="region of interest" description="Disordered" evidence="3">
    <location>
        <begin position="119"/>
        <end position="140"/>
    </location>
</feature>
<dbReference type="PANTHER" id="PTHR30203:SF25">
    <property type="entry name" value="OUTER MEMBRANE PROTEIN-RELATED"/>
    <property type="match status" value="1"/>
</dbReference>
<feature type="signal peptide" evidence="2">
    <location>
        <begin position="1"/>
        <end position="31"/>
    </location>
</feature>
<sequence>MSVSSSRSRPAGRLAPRALTVALALALAACAAVGPDYQTPPTSLPADWHQAAAAGVGVDHDPQSLRAWWRQFGDPQLDALQQQALVAAPDLRTAQAKLREVRAQRGIAEAGFAPTLSASAAHDRSRSSAQSSLAGGRSSSYYSTGFDASWELDLFGGTRRSVEAASADEQASAANLEDVRVTLLAEVARNYVELRSAQQQWRIAADNLAAQEETLALTRWRQQAGLATEVDVEQARSSAEQTRAAMPPLQTSALAAEHRIEVLLGEAPGSRQASLGQPGSIPLPPARVAIGIPATLLAARPDIRVAERQLAAQTARVGVAEAARYPGFSLGATLGWGATEFSALSGGQALTRSLSQALVVTVFDGGRLRQQVVVQDALQEQALVNYETTVLGALEDVENALVNFGNAERRYRALTDATDAARRAAQLARQRYRAGLIDFQTVLDTQRSQLVLEESLAGAAADRATAVIQLYKACGGGARASAEGDSR</sequence>
<accession>A0A317MX89</accession>
<evidence type="ECO:0000313" key="5">
    <source>
        <dbReference type="Proteomes" id="UP000246569"/>
    </source>
</evidence>
<dbReference type="Proteomes" id="UP000246569">
    <property type="component" value="Unassembled WGS sequence"/>
</dbReference>
<dbReference type="SUPFAM" id="SSF56954">
    <property type="entry name" value="Outer membrane efflux proteins (OEP)"/>
    <property type="match status" value="1"/>
</dbReference>
<dbReference type="Pfam" id="PF02321">
    <property type="entry name" value="OEP"/>
    <property type="match status" value="2"/>
</dbReference>
<comment type="subcellular location">
    <subcellularLocation>
        <location evidence="2">Cell outer membrane</location>
        <topology evidence="2">Lipid-anchor</topology>
    </subcellularLocation>
</comment>
<comment type="caution">
    <text evidence="4">The sequence shown here is derived from an EMBL/GenBank/DDBJ whole genome shotgun (WGS) entry which is preliminary data.</text>
</comment>
<evidence type="ECO:0000256" key="1">
    <source>
        <dbReference type="ARBA" id="ARBA00007613"/>
    </source>
</evidence>
<feature type="chain" id="PRO_5016192879" evidence="2">
    <location>
        <begin position="32"/>
        <end position="487"/>
    </location>
</feature>
<proteinExistence type="inferred from homology"/>
<keyword evidence="2 4" id="KW-0449">Lipoprotein</keyword>
<reference evidence="4 5" key="1">
    <citation type="submission" date="2018-05" db="EMBL/GenBank/DDBJ databases">
        <title>Genomic Encyclopedia of Type Strains, Phase IV (KMG-IV): sequencing the most valuable type-strain genomes for metagenomic binning, comparative biology and taxonomic classification.</title>
        <authorList>
            <person name="Goeker M."/>
        </authorList>
    </citation>
    <scope>NUCLEOTIDE SEQUENCE [LARGE SCALE GENOMIC DNA]</scope>
    <source>
        <strain evidence="4 5">DSM 23606</strain>
    </source>
</reference>
<dbReference type="InterPro" id="IPR003423">
    <property type="entry name" value="OMP_efflux"/>
</dbReference>
<dbReference type="InterPro" id="IPR010131">
    <property type="entry name" value="MdtP/NodT-like"/>
</dbReference>
<comment type="similarity">
    <text evidence="1 2">Belongs to the outer membrane factor (OMF) (TC 1.B.17) family.</text>
</comment>
<evidence type="ECO:0000313" key="4">
    <source>
        <dbReference type="EMBL" id="PWV63505.1"/>
    </source>
</evidence>
<keyword evidence="2" id="KW-0812">Transmembrane</keyword>
<dbReference type="Gene3D" id="2.20.200.10">
    <property type="entry name" value="Outer membrane efflux proteins (OEP)"/>
    <property type="match status" value="1"/>
</dbReference>
<organism evidence="4 5">
    <name type="scientific">Plasticicumulans acidivorans</name>
    <dbReference type="NCBI Taxonomy" id="886464"/>
    <lineage>
        <taxon>Bacteria</taxon>
        <taxon>Pseudomonadati</taxon>
        <taxon>Pseudomonadota</taxon>
        <taxon>Gammaproteobacteria</taxon>
        <taxon>Candidatus Competibacteraceae</taxon>
        <taxon>Plasticicumulans</taxon>
    </lineage>
</organism>
<evidence type="ECO:0000256" key="2">
    <source>
        <dbReference type="RuleBase" id="RU362097"/>
    </source>
</evidence>
<dbReference type="RefSeq" id="WP_110017979.1">
    <property type="nucleotide sequence ID" value="NZ_QGTJ01000003.1"/>
</dbReference>
<keyword evidence="2" id="KW-0732">Signal</keyword>